<comment type="caution">
    <text evidence="1">The sequence shown here is derived from an EMBL/GenBank/DDBJ whole genome shotgun (WGS) entry which is preliminary data.</text>
</comment>
<reference evidence="1 2" key="1">
    <citation type="submission" date="2006-02" db="EMBL/GenBank/DDBJ databases">
        <authorList>
            <person name="Moran M.A."/>
            <person name="Kjelleberg S."/>
            <person name="Egan S."/>
            <person name="Saunders N."/>
            <person name="Thomas T."/>
            <person name="Ferriera S."/>
            <person name="Johnson J."/>
            <person name="Kravitz S."/>
            <person name="Halpern A."/>
            <person name="Remington K."/>
            <person name="Beeson K."/>
            <person name="Tran B."/>
            <person name="Rogers Y.-H."/>
            <person name="Friedman R."/>
            <person name="Venter J.C."/>
        </authorList>
    </citation>
    <scope>NUCLEOTIDE SEQUENCE [LARGE SCALE GENOMIC DNA]</scope>
    <source>
        <strain evidence="1 2">D2</strain>
    </source>
</reference>
<proteinExistence type="predicted"/>
<keyword evidence="2" id="KW-1185">Reference proteome</keyword>
<dbReference type="InterPro" id="IPR021390">
    <property type="entry name" value="DUF3025"/>
</dbReference>
<protein>
    <recommendedName>
        <fullName evidence="3">Transmembrane protein</fullName>
    </recommendedName>
</protein>
<evidence type="ECO:0008006" key="3">
    <source>
        <dbReference type="Google" id="ProtNLM"/>
    </source>
</evidence>
<dbReference type="AlphaFoldDB" id="A4CCD2"/>
<gene>
    <name evidence="1" type="ORF">PTD2_19395</name>
</gene>
<dbReference type="Proteomes" id="UP000006201">
    <property type="component" value="Unassembled WGS sequence"/>
</dbReference>
<dbReference type="STRING" id="87626.PTD2_19395"/>
<organism evidence="1 2">
    <name type="scientific">Pseudoalteromonas tunicata D2</name>
    <dbReference type="NCBI Taxonomy" id="87626"/>
    <lineage>
        <taxon>Bacteria</taxon>
        <taxon>Pseudomonadati</taxon>
        <taxon>Pseudomonadota</taxon>
        <taxon>Gammaproteobacteria</taxon>
        <taxon>Alteromonadales</taxon>
        <taxon>Pseudoalteromonadaceae</taxon>
        <taxon>Pseudoalteromonas</taxon>
    </lineage>
</organism>
<evidence type="ECO:0000313" key="1">
    <source>
        <dbReference type="EMBL" id="EAR28019.1"/>
    </source>
</evidence>
<dbReference type="EMBL" id="AAOH01000005">
    <property type="protein sequence ID" value="EAR28019.1"/>
    <property type="molecule type" value="Genomic_DNA"/>
</dbReference>
<dbReference type="HOGENOM" id="CLU_067037_1_0_6"/>
<name>A4CCD2_9GAMM</name>
<dbReference type="RefSeq" id="WP_009839851.1">
    <property type="nucleotide sequence ID" value="NZ_CH959301.1"/>
</dbReference>
<accession>A4CCD2</accession>
<sequence>MTDKTHSANKRFVADTHWSVAFLDVPLFAHLDALFSLSSHSEWPSVEWFNQLSDGIVLASGQKLKFVANDDLANETRYYEQIIYETGQVPTRLENWHDLFGAFIWLLFPKTKSLLNQLHINEINEFGLVERSTARNAITLFDECGVIVTYDPTDLLASQIPVLLQTHQWSDAFVTHRALWGNQINAFMFGHANYEMATKPYLGLTGKVLFLPLISEFNLLSLKKQYQELDDALCNHISDNQVLINNKQLSPMPFLGIPNWYDDNQDPQFYHNTDYFRPKRRNT</sequence>
<dbReference type="eggNOG" id="ENOG502ZBX5">
    <property type="taxonomic scope" value="Bacteria"/>
</dbReference>
<dbReference type="OrthoDB" id="5292474at2"/>
<dbReference type="Pfam" id="PF11227">
    <property type="entry name" value="DUF3025"/>
    <property type="match status" value="1"/>
</dbReference>
<evidence type="ECO:0000313" key="2">
    <source>
        <dbReference type="Proteomes" id="UP000006201"/>
    </source>
</evidence>